<keyword evidence="9" id="KW-1185">Reference proteome</keyword>
<gene>
    <name evidence="8" type="primary">raiA</name>
    <name evidence="6" type="synonym">hpf</name>
    <name evidence="8" type="ORF">GQF01_27020</name>
</gene>
<dbReference type="Proteomes" id="UP000481087">
    <property type="component" value="Unassembled WGS sequence"/>
</dbReference>
<dbReference type="InterPro" id="IPR050574">
    <property type="entry name" value="HPF/YfiA_ribosome-assoc"/>
</dbReference>
<dbReference type="HAMAP" id="MF_00839">
    <property type="entry name" value="HPF"/>
    <property type="match status" value="1"/>
</dbReference>
<name>A0A6L8V7Y7_9BACL</name>
<sequence>MIISIRGEHLEVTEALRDYVEKKLNRLDRYFEAPLTSDVQVKLSVVKDLQAIEVAIPLTGVLLRAEERNSDMYASIDLVVDKLERQIRKHKTRTNRKIREEGGKRDLFKMETSPVTFVEEEEDFELVRNKRFDLKPMDVEEAILQMNLVGHSFFVFSNMDTDSVNVVYKRNDGKYGLIEPAIYK</sequence>
<keyword evidence="2 6" id="KW-0810">Translation regulation</keyword>
<dbReference type="EMBL" id="WTUZ01000035">
    <property type="protein sequence ID" value="MZQ85761.1"/>
    <property type="molecule type" value="Genomic_DNA"/>
</dbReference>
<comment type="subunit">
    <text evidence="4">Associates exclusively with 100S ribosomes, which are dimers of 70S ribosomes.</text>
</comment>
<evidence type="ECO:0000256" key="2">
    <source>
        <dbReference type="ARBA" id="ARBA00022845"/>
    </source>
</evidence>
<evidence type="ECO:0000256" key="3">
    <source>
        <dbReference type="ARBA" id="ARBA00038434"/>
    </source>
</evidence>
<dbReference type="InterPro" id="IPR036567">
    <property type="entry name" value="RHF-like"/>
</dbReference>
<comment type="subcellular location">
    <subcellularLocation>
        <location evidence="6">Cytoplasm</location>
    </subcellularLocation>
</comment>
<organism evidence="8 9">
    <name type="scientific">Paenibacillus silvestris</name>
    <dbReference type="NCBI Taxonomy" id="2606219"/>
    <lineage>
        <taxon>Bacteria</taxon>
        <taxon>Bacillati</taxon>
        <taxon>Bacillota</taxon>
        <taxon>Bacilli</taxon>
        <taxon>Bacillales</taxon>
        <taxon>Paenibacillaceae</taxon>
        <taxon>Paenibacillus</taxon>
    </lineage>
</organism>
<dbReference type="InterPro" id="IPR038416">
    <property type="entry name" value="Ribosom_S30AE_C_sf"/>
</dbReference>
<protein>
    <recommendedName>
        <fullName evidence="5 6">Ribosome hibernation promoting factor</fullName>
        <shortName evidence="6">HPF</shortName>
    </recommendedName>
</protein>
<dbReference type="CDD" id="cd00552">
    <property type="entry name" value="RaiA"/>
    <property type="match status" value="1"/>
</dbReference>
<feature type="domain" description="Sigma 54 modulation/S30EA ribosomal protein C-terminal" evidence="7">
    <location>
        <begin position="122"/>
        <end position="177"/>
    </location>
</feature>
<dbReference type="PANTHER" id="PTHR33231:SF1">
    <property type="entry name" value="30S RIBOSOMAL PROTEIN"/>
    <property type="match status" value="1"/>
</dbReference>
<evidence type="ECO:0000256" key="5">
    <source>
        <dbReference type="ARBA" id="ARBA00041148"/>
    </source>
</evidence>
<evidence type="ECO:0000256" key="6">
    <source>
        <dbReference type="HAMAP-Rule" id="MF_00839"/>
    </source>
</evidence>
<evidence type="ECO:0000313" key="9">
    <source>
        <dbReference type="Proteomes" id="UP000481087"/>
    </source>
</evidence>
<reference evidence="8 9" key="1">
    <citation type="submission" date="2019-12" db="EMBL/GenBank/DDBJ databases">
        <title>Paenibacillus sp. nov. sp. isolated from soil.</title>
        <authorList>
            <person name="Kim J."/>
            <person name="Jeong S.E."/>
            <person name="Jung H.S."/>
            <person name="Jeon C.O."/>
        </authorList>
    </citation>
    <scope>NUCLEOTIDE SEQUENCE [LARGE SCALE GENOMIC DNA]</scope>
    <source>
        <strain evidence="8 9">5J-6</strain>
    </source>
</reference>
<dbReference type="FunFam" id="3.30.505.50:FF:000001">
    <property type="entry name" value="Ribosome hibernation promoting factor"/>
    <property type="match status" value="1"/>
</dbReference>
<comment type="similarity">
    <text evidence="3">Belongs to the HPF/YfiA ribosome-associated protein family. Short HPF subfamily.</text>
</comment>
<dbReference type="RefSeq" id="WP_161410081.1">
    <property type="nucleotide sequence ID" value="NZ_WTUZ01000035.1"/>
</dbReference>
<dbReference type="Gene3D" id="3.30.160.100">
    <property type="entry name" value="Ribosome hibernation promotion factor-like"/>
    <property type="match status" value="1"/>
</dbReference>
<evidence type="ECO:0000313" key="8">
    <source>
        <dbReference type="EMBL" id="MZQ85761.1"/>
    </source>
</evidence>
<dbReference type="Pfam" id="PF16321">
    <property type="entry name" value="Ribosom_S30AE_C"/>
    <property type="match status" value="1"/>
</dbReference>
<accession>A0A6L8V7Y7</accession>
<comment type="subunit">
    <text evidence="6">Interacts with 100S ribosomes.</text>
</comment>
<proteinExistence type="inferred from homology"/>
<comment type="similarity">
    <text evidence="6">Belongs to the HPF/YfiA ribosome-associated protein family. Long HPF subfamily.</text>
</comment>
<comment type="caution">
    <text evidence="8">The sequence shown here is derived from an EMBL/GenBank/DDBJ whole genome shotgun (WGS) entry which is preliminary data.</text>
</comment>
<dbReference type="InterPro" id="IPR032528">
    <property type="entry name" value="Ribosom_S30AE_C"/>
</dbReference>
<dbReference type="GO" id="GO:0043024">
    <property type="term" value="F:ribosomal small subunit binding"/>
    <property type="evidence" value="ECO:0007669"/>
    <property type="project" value="TreeGrafter"/>
</dbReference>
<evidence type="ECO:0000256" key="1">
    <source>
        <dbReference type="ARBA" id="ARBA00022490"/>
    </source>
</evidence>
<dbReference type="FunFam" id="3.30.160.100:FF:000001">
    <property type="entry name" value="Ribosome hibernation promoting factor"/>
    <property type="match status" value="1"/>
</dbReference>
<evidence type="ECO:0000256" key="4">
    <source>
        <dbReference type="ARBA" id="ARBA00038695"/>
    </source>
</evidence>
<dbReference type="AlphaFoldDB" id="A0A6L8V7Y7"/>
<dbReference type="InterPro" id="IPR034694">
    <property type="entry name" value="HPF_long/plastid"/>
</dbReference>
<keyword evidence="1 6" id="KW-0963">Cytoplasm</keyword>
<comment type="function">
    <text evidence="6">Required for dimerization of active 70S ribosomes into 100S ribosomes in stationary phase; 100S ribosomes are translationally inactive and sometimes present during exponential growth.</text>
</comment>
<dbReference type="Gene3D" id="3.30.505.50">
    <property type="entry name" value="Sigma 54 modulation/S30EA ribosomal protein, C-terminal domain"/>
    <property type="match status" value="1"/>
</dbReference>
<dbReference type="SUPFAM" id="SSF69754">
    <property type="entry name" value="Ribosome binding protein Y (YfiA homologue)"/>
    <property type="match status" value="1"/>
</dbReference>
<dbReference type="GO" id="GO:0045900">
    <property type="term" value="P:negative regulation of translational elongation"/>
    <property type="evidence" value="ECO:0007669"/>
    <property type="project" value="TreeGrafter"/>
</dbReference>
<evidence type="ECO:0000259" key="7">
    <source>
        <dbReference type="Pfam" id="PF16321"/>
    </source>
</evidence>
<dbReference type="InterPro" id="IPR003489">
    <property type="entry name" value="RHF/RaiA"/>
</dbReference>
<dbReference type="GO" id="GO:0022627">
    <property type="term" value="C:cytosolic small ribosomal subunit"/>
    <property type="evidence" value="ECO:0007669"/>
    <property type="project" value="TreeGrafter"/>
</dbReference>
<dbReference type="Pfam" id="PF02482">
    <property type="entry name" value="Ribosomal_S30AE"/>
    <property type="match status" value="1"/>
</dbReference>
<dbReference type="NCBIfam" id="TIGR00741">
    <property type="entry name" value="yfiA"/>
    <property type="match status" value="1"/>
</dbReference>
<dbReference type="PANTHER" id="PTHR33231">
    <property type="entry name" value="30S RIBOSOMAL PROTEIN"/>
    <property type="match status" value="1"/>
</dbReference>